<dbReference type="OrthoDB" id="273823at2759"/>
<protein>
    <submittedName>
        <fullName evidence="1">Nhl domain-containing protein</fullName>
    </submittedName>
</protein>
<dbReference type="EMBL" id="JABWDY010015808">
    <property type="protein sequence ID" value="KAF5196568.1"/>
    <property type="molecule type" value="Genomic_DNA"/>
</dbReference>
<dbReference type="Gene3D" id="2.120.10.30">
    <property type="entry name" value="TolB, C-terminal domain"/>
    <property type="match status" value="1"/>
</dbReference>
<gene>
    <name evidence="1" type="ORF">FRX31_013843</name>
</gene>
<dbReference type="PANTHER" id="PTHR46388">
    <property type="entry name" value="NHL REPEAT-CONTAINING PROTEIN 2"/>
    <property type="match status" value="1"/>
</dbReference>
<dbReference type="InterPro" id="IPR011042">
    <property type="entry name" value="6-blade_b-propeller_TolB-like"/>
</dbReference>
<reference evidence="1 2" key="1">
    <citation type="submission" date="2020-06" db="EMBL/GenBank/DDBJ databases">
        <title>Transcriptomic and genomic resources for Thalictrum thalictroides and T. hernandezii: Facilitating candidate gene discovery in an emerging model plant lineage.</title>
        <authorList>
            <person name="Arias T."/>
            <person name="Riano-Pachon D.M."/>
            <person name="Di Stilio V.S."/>
        </authorList>
    </citation>
    <scope>NUCLEOTIDE SEQUENCE [LARGE SCALE GENOMIC DNA]</scope>
    <source>
        <strain evidence="2">cv. WT478/WT964</strain>
        <tissue evidence="1">Leaves</tissue>
    </source>
</reference>
<proteinExistence type="predicted"/>
<comment type="caution">
    <text evidence="1">The sequence shown here is derived from an EMBL/GenBank/DDBJ whole genome shotgun (WGS) entry which is preliminary data.</text>
</comment>
<name>A0A7J6WI31_THATH</name>
<organism evidence="1 2">
    <name type="scientific">Thalictrum thalictroides</name>
    <name type="common">Rue-anemone</name>
    <name type="synonym">Anemone thalictroides</name>
    <dbReference type="NCBI Taxonomy" id="46969"/>
    <lineage>
        <taxon>Eukaryota</taxon>
        <taxon>Viridiplantae</taxon>
        <taxon>Streptophyta</taxon>
        <taxon>Embryophyta</taxon>
        <taxon>Tracheophyta</taxon>
        <taxon>Spermatophyta</taxon>
        <taxon>Magnoliopsida</taxon>
        <taxon>Ranunculales</taxon>
        <taxon>Ranunculaceae</taxon>
        <taxon>Thalictroideae</taxon>
        <taxon>Thalictrum</taxon>
    </lineage>
</organism>
<accession>A0A7J6WI31</accession>
<dbReference type="PANTHER" id="PTHR46388:SF3">
    <property type="entry name" value="DUF1618 DOMAIN-CONTAINING PROTEIN"/>
    <property type="match status" value="1"/>
</dbReference>
<keyword evidence="2" id="KW-1185">Reference proteome</keyword>
<sequence length="103" mass="11868">MTKEPNVFSFRNLLVYYPGCISADEDGNRLFLSDSNHHWIIIFDSNEKILDCIGPTSGFEDGDFESAKLLRPAASMYDAIEDCLYLVYSELLYTFLQDIFYQS</sequence>
<evidence type="ECO:0000313" key="2">
    <source>
        <dbReference type="Proteomes" id="UP000554482"/>
    </source>
</evidence>
<dbReference type="Proteomes" id="UP000554482">
    <property type="component" value="Unassembled WGS sequence"/>
</dbReference>
<dbReference type="AlphaFoldDB" id="A0A7J6WI31"/>
<evidence type="ECO:0000313" key="1">
    <source>
        <dbReference type="EMBL" id="KAF5196568.1"/>
    </source>
</evidence>